<comment type="similarity">
    <text evidence="3 8">Belongs to the cytochrome P450 family.</text>
</comment>
<evidence type="ECO:0000256" key="5">
    <source>
        <dbReference type="ARBA" id="ARBA00022723"/>
    </source>
</evidence>
<dbReference type="InterPro" id="IPR017972">
    <property type="entry name" value="Cyt_P450_CS"/>
</dbReference>
<keyword evidence="6" id="KW-0472">Membrane</keyword>
<evidence type="ECO:0000256" key="7">
    <source>
        <dbReference type="ARBA" id="ARBA00023004"/>
    </source>
</evidence>
<dbReference type="PRINTS" id="PR00385">
    <property type="entry name" value="P450"/>
</dbReference>
<dbReference type="Pfam" id="PF00067">
    <property type="entry name" value="p450"/>
    <property type="match status" value="1"/>
</dbReference>
<keyword evidence="4" id="KW-0812">Transmembrane</keyword>
<keyword evidence="5 8" id="KW-0479">Metal-binding</keyword>
<evidence type="ECO:0000256" key="2">
    <source>
        <dbReference type="ARBA" id="ARBA00004721"/>
    </source>
</evidence>
<protein>
    <recommendedName>
        <fullName evidence="11">Cytochrome P450</fullName>
    </recommendedName>
</protein>
<evidence type="ECO:0000256" key="4">
    <source>
        <dbReference type="ARBA" id="ARBA00022692"/>
    </source>
</evidence>
<accession>A0ABQ8H9J3</accession>
<keyword evidence="7 8" id="KW-0408">Iron</keyword>
<dbReference type="InterPro" id="IPR002401">
    <property type="entry name" value="Cyt_P450_E_grp-I"/>
</dbReference>
<dbReference type="Proteomes" id="UP000827721">
    <property type="component" value="Unassembled WGS sequence"/>
</dbReference>
<name>A0ABQ8H9J3_9ROSI</name>
<dbReference type="PROSITE" id="PS00086">
    <property type="entry name" value="CYTOCHROME_P450"/>
    <property type="match status" value="1"/>
</dbReference>
<evidence type="ECO:0000256" key="3">
    <source>
        <dbReference type="ARBA" id="ARBA00010617"/>
    </source>
</evidence>
<organism evidence="9 10">
    <name type="scientific">Xanthoceras sorbifolium</name>
    <dbReference type="NCBI Taxonomy" id="99658"/>
    <lineage>
        <taxon>Eukaryota</taxon>
        <taxon>Viridiplantae</taxon>
        <taxon>Streptophyta</taxon>
        <taxon>Embryophyta</taxon>
        <taxon>Tracheophyta</taxon>
        <taxon>Spermatophyta</taxon>
        <taxon>Magnoliopsida</taxon>
        <taxon>eudicotyledons</taxon>
        <taxon>Gunneridae</taxon>
        <taxon>Pentapetalae</taxon>
        <taxon>rosids</taxon>
        <taxon>malvids</taxon>
        <taxon>Sapindales</taxon>
        <taxon>Sapindaceae</taxon>
        <taxon>Xanthoceroideae</taxon>
        <taxon>Xanthoceras</taxon>
    </lineage>
</organism>
<sequence>MAPIFLVLAAFVVILISHTLYSFFHNEKSAVDGKVPPGGKGWPFIGETLEYLSLGKKNNIEKFIYDRKTKYNTSHFFSTSYIGENMLFACSTEANKFVFVTANKFVRSWWPKSMEKVLPSTEKTTTVEESSRSRRIAVVFNEPNVLQKYVGMFDEVAKAHIQKNWSGQKVVKVYPLAKKFSFALACRTILNVKDTQLVEEFEKLFICLSAGFFSLPINLPGTKLNRAIKAAKELRKKFEVIIRDSKRNNTEEQDTKSDQDSRDLLNHLLQEKYANGEYMNDSDVANMTLGILIAGYEAASTTIVSIMKYLAELPHVYERVRKEQMDILNSKQPGELLNMSDIRNMKYSWNVVSEVLRLLPPVAGTFREAIRDLNYDGFIIPRGWKMHWNPHATHKNPDYFPDPYKFDPSRFEGNGPPLFSYVPFGGGPHICPGREFAKIQMLVFMHNVVTNFNWEKVFPEEQIIVDPVLVPTKGLPVRLQPLKQRP</sequence>
<evidence type="ECO:0000256" key="8">
    <source>
        <dbReference type="RuleBase" id="RU000461"/>
    </source>
</evidence>
<dbReference type="PANTHER" id="PTHR24286">
    <property type="entry name" value="CYTOCHROME P450 26"/>
    <property type="match status" value="1"/>
</dbReference>
<keyword evidence="8" id="KW-0503">Monooxygenase</keyword>
<evidence type="ECO:0000256" key="1">
    <source>
        <dbReference type="ARBA" id="ARBA00004167"/>
    </source>
</evidence>
<dbReference type="Gene3D" id="1.10.630.10">
    <property type="entry name" value="Cytochrome P450"/>
    <property type="match status" value="1"/>
</dbReference>
<keyword evidence="8" id="KW-0560">Oxidoreductase</keyword>
<evidence type="ECO:0000313" key="10">
    <source>
        <dbReference type="Proteomes" id="UP000827721"/>
    </source>
</evidence>
<evidence type="ECO:0000256" key="6">
    <source>
        <dbReference type="ARBA" id="ARBA00022989"/>
    </source>
</evidence>
<reference evidence="9 10" key="1">
    <citation type="submission" date="2021-02" db="EMBL/GenBank/DDBJ databases">
        <title>Plant Genome Project.</title>
        <authorList>
            <person name="Zhang R.-G."/>
        </authorList>
    </citation>
    <scope>NUCLEOTIDE SEQUENCE [LARGE SCALE GENOMIC DNA]</scope>
    <source>
        <tissue evidence="9">Leaves</tissue>
    </source>
</reference>
<dbReference type="PRINTS" id="PR00463">
    <property type="entry name" value="EP450I"/>
</dbReference>
<proteinExistence type="inferred from homology"/>
<comment type="subcellular location">
    <subcellularLocation>
        <location evidence="1">Membrane</location>
        <topology evidence="1">Single-pass membrane protein</topology>
    </subcellularLocation>
</comment>
<evidence type="ECO:0000313" key="9">
    <source>
        <dbReference type="EMBL" id="KAH7550546.1"/>
    </source>
</evidence>
<keyword evidence="8" id="KW-0349">Heme</keyword>
<keyword evidence="6" id="KW-1133">Transmembrane helix</keyword>
<dbReference type="EMBL" id="JAFEMO010000013">
    <property type="protein sequence ID" value="KAH7550546.1"/>
    <property type="molecule type" value="Genomic_DNA"/>
</dbReference>
<comment type="caution">
    <text evidence="9">The sequence shown here is derived from an EMBL/GenBank/DDBJ whole genome shotgun (WGS) entry which is preliminary data.</text>
</comment>
<dbReference type="InterPro" id="IPR001128">
    <property type="entry name" value="Cyt_P450"/>
</dbReference>
<keyword evidence="10" id="KW-1185">Reference proteome</keyword>
<dbReference type="PANTHER" id="PTHR24286:SF381">
    <property type="entry name" value="BETA-AMYRIN 28-OXIDASE"/>
    <property type="match status" value="1"/>
</dbReference>
<dbReference type="SUPFAM" id="SSF48264">
    <property type="entry name" value="Cytochrome P450"/>
    <property type="match status" value="1"/>
</dbReference>
<gene>
    <name evidence="9" type="ORF">JRO89_XS13G0214100</name>
</gene>
<dbReference type="InterPro" id="IPR036396">
    <property type="entry name" value="Cyt_P450_sf"/>
</dbReference>
<comment type="pathway">
    <text evidence="2">Secondary metabolite biosynthesis; terpenoid biosynthesis.</text>
</comment>
<dbReference type="CDD" id="cd11043">
    <property type="entry name" value="CYP90-like"/>
    <property type="match status" value="1"/>
</dbReference>
<evidence type="ECO:0008006" key="11">
    <source>
        <dbReference type="Google" id="ProtNLM"/>
    </source>
</evidence>